<evidence type="ECO:0000256" key="2">
    <source>
        <dbReference type="RuleBase" id="RU363014"/>
    </source>
</evidence>
<proteinExistence type="predicted"/>
<dbReference type="InterPro" id="IPR046357">
    <property type="entry name" value="PPIase_dom_sf"/>
</dbReference>
<dbReference type="OMA" id="GKYSECP"/>
<keyword evidence="1 2" id="KW-0413">Isomerase</keyword>
<dbReference type="SUPFAM" id="SSF54534">
    <property type="entry name" value="FKBP-like"/>
    <property type="match status" value="1"/>
</dbReference>
<name>A0A7R9T851_MICPS</name>
<keyword evidence="1 2" id="KW-0697">Rotamase</keyword>
<evidence type="ECO:0000256" key="1">
    <source>
        <dbReference type="PROSITE-ProRule" id="PRU00278"/>
    </source>
</evidence>
<dbReference type="PANTHER" id="PTHR43629:SF2">
    <property type="entry name" value="RHODANESE-LIKE_PPIC DOMAIN-CONTAINING PROTEIN 12, CHLOROPLASTIC"/>
    <property type="match status" value="1"/>
</dbReference>
<evidence type="ECO:0000259" key="3">
    <source>
        <dbReference type="PROSITE" id="PS50198"/>
    </source>
</evidence>
<accession>A0A7R9T851</accession>
<protein>
    <recommendedName>
        <fullName evidence="2">Peptidyl-prolyl cis-trans isomerase</fullName>
        <ecNumber evidence="2">5.2.1.8</ecNumber>
    </recommendedName>
</protein>
<dbReference type="GO" id="GO:0003755">
    <property type="term" value="F:peptidyl-prolyl cis-trans isomerase activity"/>
    <property type="evidence" value="ECO:0007669"/>
    <property type="project" value="UniProtKB-UniRule"/>
</dbReference>
<organism evidence="4">
    <name type="scientific">Micromonas pusilla</name>
    <name type="common">Picoplanktonic green alga</name>
    <name type="synonym">Chromulina pusilla</name>
    <dbReference type="NCBI Taxonomy" id="38833"/>
    <lineage>
        <taxon>Eukaryota</taxon>
        <taxon>Viridiplantae</taxon>
        <taxon>Chlorophyta</taxon>
        <taxon>Mamiellophyceae</taxon>
        <taxon>Mamiellales</taxon>
        <taxon>Mamiellaceae</taxon>
        <taxon>Micromonas</taxon>
    </lineage>
</organism>
<sequence>MSALCVASLRFAPVAAASAPKNSAVRKATAAVGPSRNAAPIARLALASSSSLAVAPAAFAATEHGNAILQLADSLEDTIPTIAIYASLAAVLWGSRGAISGLLALAGGEEATASHILVKDRSLAVSLLERLNDGPQDNIEDRFAREAGKYSECPSKSKGGSLGTFKPGQMVKEFNDAVFDGPVMEIQGPVQTQFGYHLILVTDRVEKEAK</sequence>
<dbReference type="EC" id="5.2.1.8" evidence="2"/>
<dbReference type="EMBL" id="HBDY01001413">
    <property type="protein sequence ID" value="CAD8228094.1"/>
    <property type="molecule type" value="Transcribed_RNA"/>
</dbReference>
<dbReference type="PANTHER" id="PTHR43629">
    <property type="entry name" value="PEPTIDYL-PROLYL CIS-TRANS ISOMERASE"/>
    <property type="match status" value="1"/>
</dbReference>
<reference evidence="4" key="1">
    <citation type="submission" date="2021-01" db="EMBL/GenBank/DDBJ databases">
        <authorList>
            <person name="Corre E."/>
            <person name="Pelletier E."/>
            <person name="Niang G."/>
            <person name="Scheremetjew M."/>
            <person name="Finn R."/>
            <person name="Kale V."/>
            <person name="Holt S."/>
            <person name="Cochrane G."/>
            <person name="Meng A."/>
            <person name="Brown T."/>
            <person name="Cohen L."/>
        </authorList>
    </citation>
    <scope>NUCLEOTIDE SEQUENCE</scope>
    <source>
        <strain evidence="4">RCC1614</strain>
    </source>
</reference>
<evidence type="ECO:0000313" key="4">
    <source>
        <dbReference type="EMBL" id="CAD8228094.1"/>
    </source>
</evidence>
<gene>
    <name evidence="4" type="ORF">MPUS1402_LOCUS1076</name>
</gene>
<dbReference type="InterPro" id="IPR000297">
    <property type="entry name" value="PPIase_PpiC"/>
</dbReference>
<dbReference type="InterPro" id="IPR052204">
    <property type="entry name" value="PpiC/parvulin_rotamase"/>
</dbReference>
<dbReference type="Pfam" id="PF13616">
    <property type="entry name" value="Rotamase_3"/>
    <property type="match status" value="1"/>
</dbReference>
<dbReference type="AlphaFoldDB" id="A0A7R9T851"/>
<dbReference type="Gene3D" id="3.10.50.40">
    <property type="match status" value="1"/>
</dbReference>
<comment type="catalytic activity">
    <reaction evidence="2">
        <text>[protein]-peptidylproline (omega=180) = [protein]-peptidylproline (omega=0)</text>
        <dbReference type="Rhea" id="RHEA:16237"/>
        <dbReference type="Rhea" id="RHEA-COMP:10747"/>
        <dbReference type="Rhea" id="RHEA-COMP:10748"/>
        <dbReference type="ChEBI" id="CHEBI:83833"/>
        <dbReference type="ChEBI" id="CHEBI:83834"/>
        <dbReference type="EC" id="5.2.1.8"/>
    </reaction>
</comment>
<dbReference type="PROSITE" id="PS50198">
    <property type="entry name" value="PPIC_PPIASE_2"/>
    <property type="match status" value="1"/>
</dbReference>
<feature type="signal peptide" evidence="2">
    <location>
        <begin position="1"/>
        <end position="16"/>
    </location>
</feature>
<feature type="chain" id="PRO_5031602282" description="Peptidyl-prolyl cis-trans isomerase" evidence="2">
    <location>
        <begin position="17"/>
        <end position="210"/>
    </location>
</feature>
<feature type="domain" description="PpiC" evidence="3">
    <location>
        <begin position="108"/>
        <end position="203"/>
    </location>
</feature>
<keyword evidence="2" id="KW-0732">Signal</keyword>